<keyword evidence="1" id="KW-0175">Coiled coil</keyword>
<feature type="transmembrane region" description="Helical" evidence="2">
    <location>
        <begin position="12"/>
        <end position="32"/>
    </location>
</feature>
<organism evidence="3">
    <name type="scientific">marine sediment metagenome</name>
    <dbReference type="NCBI Taxonomy" id="412755"/>
    <lineage>
        <taxon>unclassified sequences</taxon>
        <taxon>metagenomes</taxon>
        <taxon>ecological metagenomes</taxon>
    </lineage>
</organism>
<reference evidence="3" key="1">
    <citation type="journal article" date="2014" name="Front. Microbiol.">
        <title>High frequency of phylogenetically diverse reductive dehalogenase-homologous genes in deep subseafloor sedimentary metagenomes.</title>
        <authorList>
            <person name="Kawai M."/>
            <person name="Futagami T."/>
            <person name="Toyoda A."/>
            <person name="Takaki Y."/>
            <person name="Nishi S."/>
            <person name="Hori S."/>
            <person name="Arai W."/>
            <person name="Tsubouchi T."/>
            <person name="Morono Y."/>
            <person name="Uchiyama I."/>
            <person name="Ito T."/>
            <person name="Fujiyama A."/>
            <person name="Inagaki F."/>
            <person name="Takami H."/>
        </authorList>
    </citation>
    <scope>NUCLEOTIDE SEQUENCE</scope>
    <source>
        <strain evidence="3">Expedition CK06-06</strain>
    </source>
</reference>
<gene>
    <name evidence="3" type="ORF">S01H1_85391</name>
</gene>
<keyword evidence="2" id="KW-1133">Transmembrane helix</keyword>
<feature type="non-terminal residue" evidence="3">
    <location>
        <position position="80"/>
    </location>
</feature>
<dbReference type="AlphaFoldDB" id="X0YN59"/>
<feature type="coiled-coil region" evidence="1">
    <location>
        <begin position="47"/>
        <end position="77"/>
    </location>
</feature>
<keyword evidence="2" id="KW-0472">Membrane</keyword>
<protein>
    <submittedName>
        <fullName evidence="3">Uncharacterized protein</fullName>
    </submittedName>
</protein>
<proteinExistence type="predicted"/>
<evidence type="ECO:0000313" key="3">
    <source>
        <dbReference type="EMBL" id="GAG49908.1"/>
    </source>
</evidence>
<name>X0YN59_9ZZZZ</name>
<dbReference type="EMBL" id="BARS01058628">
    <property type="protein sequence ID" value="GAG49908.1"/>
    <property type="molecule type" value="Genomic_DNA"/>
</dbReference>
<accession>X0YN59</accession>
<evidence type="ECO:0000256" key="1">
    <source>
        <dbReference type="SAM" id="Coils"/>
    </source>
</evidence>
<sequence length="80" mass="8877">MTVKSSMENQLMARLTIIAITASLIGGGIAWLDGRHASASDVSQLSMSIDKERLDRIEFEIEELERLARGIKRMSAEEQA</sequence>
<evidence type="ECO:0000256" key="2">
    <source>
        <dbReference type="SAM" id="Phobius"/>
    </source>
</evidence>
<keyword evidence="2" id="KW-0812">Transmembrane</keyword>
<comment type="caution">
    <text evidence="3">The sequence shown here is derived from an EMBL/GenBank/DDBJ whole genome shotgun (WGS) entry which is preliminary data.</text>
</comment>